<protein>
    <submittedName>
        <fullName evidence="1">Uncharacterized protein</fullName>
    </submittedName>
</protein>
<keyword evidence="2" id="KW-1185">Reference proteome</keyword>
<organism evidence="1 2">
    <name type="scientific">Rubroshorea leprosula</name>
    <dbReference type="NCBI Taxonomy" id="152421"/>
    <lineage>
        <taxon>Eukaryota</taxon>
        <taxon>Viridiplantae</taxon>
        <taxon>Streptophyta</taxon>
        <taxon>Embryophyta</taxon>
        <taxon>Tracheophyta</taxon>
        <taxon>Spermatophyta</taxon>
        <taxon>Magnoliopsida</taxon>
        <taxon>eudicotyledons</taxon>
        <taxon>Gunneridae</taxon>
        <taxon>Pentapetalae</taxon>
        <taxon>rosids</taxon>
        <taxon>malvids</taxon>
        <taxon>Malvales</taxon>
        <taxon>Dipterocarpaceae</taxon>
        <taxon>Rubroshorea</taxon>
    </lineage>
</organism>
<comment type="caution">
    <text evidence="1">The sequence shown here is derived from an EMBL/GenBank/DDBJ whole genome shotgun (WGS) entry which is preliminary data.</text>
</comment>
<reference evidence="1 2" key="1">
    <citation type="journal article" date="2021" name="Commun. Biol.">
        <title>The genome of Shorea leprosula (Dipterocarpaceae) highlights the ecological relevance of drought in aseasonal tropical rainforests.</title>
        <authorList>
            <person name="Ng K.K.S."/>
            <person name="Kobayashi M.J."/>
            <person name="Fawcett J.A."/>
            <person name="Hatakeyama M."/>
            <person name="Paape T."/>
            <person name="Ng C.H."/>
            <person name="Ang C.C."/>
            <person name="Tnah L.H."/>
            <person name="Lee C.T."/>
            <person name="Nishiyama T."/>
            <person name="Sese J."/>
            <person name="O'Brien M.J."/>
            <person name="Copetti D."/>
            <person name="Mohd Noor M.I."/>
            <person name="Ong R.C."/>
            <person name="Putra M."/>
            <person name="Sireger I.Z."/>
            <person name="Indrioko S."/>
            <person name="Kosugi Y."/>
            <person name="Izuno A."/>
            <person name="Isagi Y."/>
            <person name="Lee S.L."/>
            <person name="Shimizu K.K."/>
        </authorList>
    </citation>
    <scope>NUCLEOTIDE SEQUENCE [LARGE SCALE GENOMIC DNA]</scope>
    <source>
        <strain evidence="1">214</strain>
    </source>
</reference>
<name>A0AAV5LRQ8_9ROSI</name>
<dbReference type="EMBL" id="BPVZ01000133">
    <property type="protein sequence ID" value="GKV39177.1"/>
    <property type="molecule type" value="Genomic_DNA"/>
</dbReference>
<sequence>MDMHIRVELILRELGSWGMPPPIFNDKLLKIRVKSAYKQQSKSRKILFQANQGAEFYGFLFQVGPCHFLPILVEMAVGAILWSLESLLRTWHEKIWLPLIFND</sequence>
<proteinExistence type="predicted"/>
<evidence type="ECO:0000313" key="2">
    <source>
        <dbReference type="Proteomes" id="UP001054252"/>
    </source>
</evidence>
<dbReference type="Proteomes" id="UP001054252">
    <property type="component" value="Unassembled WGS sequence"/>
</dbReference>
<accession>A0AAV5LRQ8</accession>
<gene>
    <name evidence="1" type="ORF">SLEP1_g46985</name>
</gene>
<dbReference type="AlphaFoldDB" id="A0AAV5LRQ8"/>
<evidence type="ECO:0000313" key="1">
    <source>
        <dbReference type="EMBL" id="GKV39177.1"/>
    </source>
</evidence>